<dbReference type="InterPro" id="IPR036875">
    <property type="entry name" value="Znf_CCHC_sf"/>
</dbReference>
<proteinExistence type="predicted"/>
<feature type="compositionally biased region" description="Pro residues" evidence="2">
    <location>
        <begin position="239"/>
        <end position="248"/>
    </location>
</feature>
<keyword evidence="5" id="KW-1185">Reference proteome</keyword>
<dbReference type="AlphaFoldDB" id="A0AAE0GG63"/>
<dbReference type="InterPro" id="IPR001878">
    <property type="entry name" value="Znf_CCHC"/>
</dbReference>
<dbReference type="SUPFAM" id="SSF57756">
    <property type="entry name" value="Retrovirus zinc finger-like domains"/>
    <property type="match status" value="1"/>
</dbReference>
<evidence type="ECO:0000256" key="1">
    <source>
        <dbReference type="PROSITE-ProRule" id="PRU00047"/>
    </source>
</evidence>
<keyword evidence="1" id="KW-0862">Zinc</keyword>
<dbReference type="Proteomes" id="UP001190700">
    <property type="component" value="Unassembled WGS sequence"/>
</dbReference>
<feature type="domain" description="CCHC-type" evidence="3">
    <location>
        <begin position="258"/>
        <end position="273"/>
    </location>
</feature>
<dbReference type="GO" id="GO:0003676">
    <property type="term" value="F:nucleic acid binding"/>
    <property type="evidence" value="ECO:0007669"/>
    <property type="project" value="InterPro"/>
</dbReference>
<evidence type="ECO:0000259" key="3">
    <source>
        <dbReference type="PROSITE" id="PS50158"/>
    </source>
</evidence>
<feature type="compositionally biased region" description="Polar residues" evidence="2">
    <location>
        <begin position="267"/>
        <end position="276"/>
    </location>
</feature>
<dbReference type="GO" id="GO:0008270">
    <property type="term" value="F:zinc ion binding"/>
    <property type="evidence" value="ECO:0007669"/>
    <property type="project" value="UniProtKB-KW"/>
</dbReference>
<organism evidence="4 5">
    <name type="scientific">Cymbomonas tetramitiformis</name>
    <dbReference type="NCBI Taxonomy" id="36881"/>
    <lineage>
        <taxon>Eukaryota</taxon>
        <taxon>Viridiplantae</taxon>
        <taxon>Chlorophyta</taxon>
        <taxon>Pyramimonadophyceae</taxon>
        <taxon>Pyramimonadales</taxon>
        <taxon>Pyramimonadaceae</taxon>
        <taxon>Cymbomonas</taxon>
    </lineage>
</organism>
<feature type="compositionally biased region" description="Low complexity" evidence="2">
    <location>
        <begin position="229"/>
        <end position="238"/>
    </location>
</feature>
<keyword evidence="1" id="KW-0863">Zinc-finger</keyword>
<dbReference type="EMBL" id="LGRX02006359">
    <property type="protein sequence ID" value="KAK3276846.1"/>
    <property type="molecule type" value="Genomic_DNA"/>
</dbReference>
<evidence type="ECO:0000256" key="2">
    <source>
        <dbReference type="SAM" id="MobiDB-lite"/>
    </source>
</evidence>
<sequence length="289" mass="31907">MEWYTDPILCQRRIDDLHAQPAYANAFAAFQDGEDRSQPQQKLMRQMERATARLAELKGLSQVAYGDRKRPWEAAVDLSQLPGSDRLELTRNDSDGKDKGLRKQFFETQGTQHHFVAHSASQLALVDAKKELEGVELPESVTLALEFLSETAEKGVARTKARAKILALVSDKGPEVGWKMCEKLERKSYAEDEEDEKLMRKAEKEVKAEKLHAAQAAAAKGRTKGLGRGAFAATRPAAPGAPPPPPPGQAGRGSQLQCWNCNEWGHHQNQCSQPRSTGGRGRGRGTDRV</sequence>
<comment type="caution">
    <text evidence="4">The sequence shown here is derived from an EMBL/GenBank/DDBJ whole genome shotgun (WGS) entry which is preliminary data.</text>
</comment>
<feature type="region of interest" description="Disordered" evidence="2">
    <location>
        <begin position="214"/>
        <end position="289"/>
    </location>
</feature>
<name>A0AAE0GG63_9CHLO</name>
<keyword evidence="1" id="KW-0479">Metal-binding</keyword>
<evidence type="ECO:0000313" key="5">
    <source>
        <dbReference type="Proteomes" id="UP001190700"/>
    </source>
</evidence>
<reference evidence="4 5" key="1">
    <citation type="journal article" date="2015" name="Genome Biol. Evol.">
        <title>Comparative Genomics of a Bacterivorous Green Alga Reveals Evolutionary Causalities and Consequences of Phago-Mixotrophic Mode of Nutrition.</title>
        <authorList>
            <person name="Burns J.A."/>
            <person name="Paasch A."/>
            <person name="Narechania A."/>
            <person name="Kim E."/>
        </authorList>
    </citation>
    <scope>NUCLEOTIDE SEQUENCE [LARGE SCALE GENOMIC DNA]</scope>
    <source>
        <strain evidence="4 5">PLY_AMNH</strain>
    </source>
</reference>
<gene>
    <name evidence="4" type="ORF">CYMTET_15113</name>
</gene>
<evidence type="ECO:0000313" key="4">
    <source>
        <dbReference type="EMBL" id="KAK3276846.1"/>
    </source>
</evidence>
<accession>A0AAE0GG63</accession>
<dbReference type="PROSITE" id="PS50158">
    <property type="entry name" value="ZF_CCHC"/>
    <property type="match status" value="1"/>
</dbReference>
<protein>
    <recommendedName>
        <fullName evidence="3">CCHC-type domain-containing protein</fullName>
    </recommendedName>
</protein>